<comment type="caution">
    <text evidence="3">The sequence shown here is derived from an EMBL/GenBank/DDBJ whole genome shotgun (WGS) entry which is preliminary data.</text>
</comment>
<protein>
    <recommendedName>
        <fullName evidence="2">Cyclin-like domain-containing protein</fullName>
    </recommendedName>
</protein>
<proteinExistence type="inferred from homology"/>
<dbReference type="GeneID" id="75918237"/>
<sequence>MTNHQIDIAMYPLCLTRRDSGVDVESRHSNIQTMSPTRSHCHPHRNLPNLQKDITFMTLTSRDSISKSISFQTTQQEVSNLETSKRSYEATLSQTLVFQVPKRQKSCPAISALHTNDYVKLISTNYPVPPYNQLAVHNVEATSLYCSPPLETKSAWIEGERKSHRYTPSKRLLALLCSDGRHLPRQLLFTEYTAIYHLRKEVIRWIHQVNAGFLRFHSETIFMAINFLDRFIEKCNLRWRQRIYHVALGCVYIAGKFNEETREPMIGDMVECAKYATSAEKIKKVEKEILSVLGWEIRVTTPQAMLDELLSCLPEARSTPEQCAYSDQVVKAAQLYLDMASFEWAYLQYSPLTLAVSAFKCGLIHLDFDDLNETVDIACSLTSVCQDSLKTCVQMMQSLCRR</sequence>
<comment type="similarity">
    <text evidence="1">Belongs to the cyclin family.</text>
</comment>
<dbReference type="Proteomes" id="UP001206595">
    <property type="component" value="Unassembled WGS sequence"/>
</dbReference>
<accession>A0AAD5EGD5</accession>
<evidence type="ECO:0000259" key="2">
    <source>
        <dbReference type="SMART" id="SM00385"/>
    </source>
</evidence>
<evidence type="ECO:0000313" key="3">
    <source>
        <dbReference type="EMBL" id="KAI8582907.1"/>
    </source>
</evidence>
<reference evidence="3" key="1">
    <citation type="submission" date="2021-06" db="EMBL/GenBank/DDBJ databases">
        <authorList>
            <consortium name="DOE Joint Genome Institute"/>
            <person name="Mondo S.J."/>
            <person name="Amses K.R."/>
            <person name="Simmons D.R."/>
            <person name="Longcore J.E."/>
            <person name="Seto K."/>
            <person name="Alves G.H."/>
            <person name="Bonds A.E."/>
            <person name="Quandt C.A."/>
            <person name="Davis W.J."/>
            <person name="Chang Y."/>
            <person name="Letcher P.M."/>
            <person name="Powell M.J."/>
            <person name="Kuo A."/>
            <person name="Labutti K."/>
            <person name="Pangilinan J."/>
            <person name="Andreopoulos W."/>
            <person name="Tritt A."/>
            <person name="Riley R."/>
            <person name="Hundley H."/>
            <person name="Johnson J."/>
            <person name="Lipzen A."/>
            <person name="Barry K."/>
            <person name="Berbee M.L."/>
            <person name="Buchler N.E."/>
            <person name="Grigoriev I.V."/>
            <person name="Spatafora J.W."/>
            <person name="Stajich J.E."/>
            <person name="James T.Y."/>
        </authorList>
    </citation>
    <scope>NUCLEOTIDE SEQUENCE</scope>
    <source>
        <strain evidence="3">AG</strain>
    </source>
</reference>
<reference evidence="3" key="2">
    <citation type="journal article" date="2022" name="Proc. Natl. Acad. Sci. U.S.A.">
        <title>Diploid-dominant life cycles characterize the early evolution of Fungi.</title>
        <authorList>
            <person name="Amses K.R."/>
            <person name="Simmons D.R."/>
            <person name="Longcore J.E."/>
            <person name="Mondo S.J."/>
            <person name="Seto K."/>
            <person name="Jeronimo G.H."/>
            <person name="Bonds A.E."/>
            <person name="Quandt C.A."/>
            <person name="Davis W.J."/>
            <person name="Chang Y."/>
            <person name="Federici B.A."/>
            <person name="Kuo A."/>
            <person name="LaButti K."/>
            <person name="Pangilinan J."/>
            <person name="Andreopoulos W."/>
            <person name="Tritt A."/>
            <person name="Riley R."/>
            <person name="Hundley H."/>
            <person name="Johnson J."/>
            <person name="Lipzen A."/>
            <person name="Barry K."/>
            <person name="Lang B.F."/>
            <person name="Cuomo C.A."/>
            <person name="Buchler N.E."/>
            <person name="Grigoriev I.V."/>
            <person name="Spatafora J.W."/>
            <person name="Stajich J.E."/>
            <person name="James T.Y."/>
        </authorList>
    </citation>
    <scope>NUCLEOTIDE SEQUENCE</scope>
    <source>
        <strain evidence="3">AG</strain>
    </source>
</reference>
<organism evidence="3 4">
    <name type="scientific">Umbelopsis ramanniana AG</name>
    <dbReference type="NCBI Taxonomy" id="1314678"/>
    <lineage>
        <taxon>Eukaryota</taxon>
        <taxon>Fungi</taxon>
        <taxon>Fungi incertae sedis</taxon>
        <taxon>Mucoromycota</taxon>
        <taxon>Mucoromycotina</taxon>
        <taxon>Umbelopsidomycetes</taxon>
        <taxon>Umbelopsidales</taxon>
        <taxon>Umbelopsidaceae</taxon>
        <taxon>Umbelopsis</taxon>
    </lineage>
</organism>
<dbReference type="GO" id="GO:0044772">
    <property type="term" value="P:mitotic cell cycle phase transition"/>
    <property type="evidence" value="ECO:0007669"/>
    <property type="project" value="InterPro"/>
</dbReference>
<dbReference type="GO" id="GO:0016538">
    <property type="term" value="F:cyclin-dependent protein serine/threonine kinase regulator activity"/>
    <property type="evidence" value="ECO:0007669"/>
    <property type="project" value="InterPro"/>
</dbReference>
<dbReference type="SMART" id="SM00385">
    <property type="entry name" value="CYCLIN"/>
    <property type="match status" value="1"/>
</dbReference>
<dbReference type="Pfam" id="PF00134">
    <property type="entry name" value="Cyclin_N"/>
    <property type="match status" value="1"/>
</dbReference>
<dbReference type="PANTHER" id="PTHR10177">
    <property type="entry name" value="CYCLINS"/>
    <property type="match status" value="1"/>
</dbReference>
<gene>
    <name evidence="3" type="ORF">K450DRAFT_268847</name>
</gene>
<dbReference type="InterPro" id="IPR006671">
    <property type="entry name" value="Cyclin_N"/>
</dbReference>
<dbReference type="InterPro" id="IPR039361">
    <property type="entry name" value="Cyclin"/>
</dbReference>
<dbReference type="EMBL" id="MU620898">
    <property type="protein sequence ID" value="KAI8582907.1"/>
    <property type="molecule type" value="Genomic_DNA"/>
</dbReference>
<dbReference type="Gene3D" id="1.10.472.10">
    <property type="entry name" value="Cyclin-like"/>
    <property type="match status" value="2"/>
</dbReference>
<keyword evidence="1" id="KW-0195">Cyclin</keyword>
<dbReference type="RefSeq" id="XP_051447911.1">
    <property type="nucleotide sequence ID" value="XM_051592895.1"/>
</dbReference>
<evidence type="ECO:0000313" key="4">
    <source>
        <dbReference type="Proteomes" id="UP001206595"/>
    </source>
</evidence>
<feature type="domain" description="Cyclin-like" evidence="2">
    <location>
        <begin position="204"/>
        <end position="291"/>
    </location>
</feature>
<evidence type="ECO:0000256" key="1">
    <source>
        <dbReference type="RuleBase" id="RU000383"/>
    </source>
</evidence>
<dbReference type="InterPro" id="IPR036915">
    <property type="entry name" value="Cyclin-like_sf"/>
</dbReference>
<name>A0AAD5EGD5_UMBRA</name>
<dbReference type="SUPFAM" id="SSF47954">
    <property type="entry name" value="Cyclin-like"/>
    <property type="match status" value="1"/>
</dbReference>
<dbReference type="InterPro" id="IPR013763">
    <property type="entry name" value="Cyclin-like_dom"/>
</dbReference>
<keyword evidence="4" id="KW-1185">Reference proteome</keyword>
<dbReference type="AlphaFoldDB" id="A0AAD5EGD5"/>